<dbReference type="CDD" id="cd00038">
    <property type="entry name" value="CAP_ED"/>
    <property type="match status" value="1"/>
</dbReference>
<protein>
    <submittedName>
        <fullName evidence="6">Transcriptional regulator, Crp/Fnr family</fullName>
    </submittedName>
</protein>
<dbReference type="InterPro" id="IPR036390">
    <property type="entry name" value="WH_DNA-bd_sf"/>
</dbReference>
<dbReference type="Pfam" id="PF13545">
    <property type="entry name" value="HTH_Crp_2"/>
    <property type="match status" value="1"/>
</dbReference>
<gene>
    <name evidence="6" type="ORF">AVDCRST_MAG37-2853</name>
</gene>
<keyword evidence="1" id="KW-0805">Transcription regulation</keyword>
<dbReference type="Pfam" id="PF00027">
    <property type="entry name" value="cNMP_binding"/>
    <property type="match status" value="1"/>
</dbReference>
<feature type="domain" description="Cyclic nucleotide-binding" evidence="4">
    <location>
        <begin position="13"/>
        <end position="123"/>
    </location>
</feature>
<dbReference type="SUPFAM" id="SSF46785">
    <property type="entry name" value="Winged helix' DNA-binding domain"/>
    <property type="match status" value="1"/>
</dbReference>
<accession>A0A6J4R445</accession>
<feature type="domain" description="HTH crp-type" evidence="5">
    <location>
        <begin position="154"/>
        <end position="229"/>
    </location>
</feature>
<evidence type="ECO:0000256" key="3">
    <source>
        <dbReference type="ARBA" id="ARBA00023163"/>
    </source>
</evidence>
<dbReference type="GO" id="GO:0003677">
    <property type="term" value="F:DNA binding"/>
    <property type="evidence" value="ECO:0007669"/>
    <property type="project" value="UniProtKB-KW"/>
</dbReference>
<dbReference type="GO" id="GO:0003700">
    <property type="term" value="F:DNA-binding transcription factor activity"/>
    <property type="evidence" value="ECO:0007669"/>
    <property type="project" value="TreeGrafter"/>
</dbReference>
<dbReference type="InterPro" id="IPR050397">
    <property type="entry name" value="Env_Response_Regulators"/>
</dbReference>
<reference evidence="6" key="1">
    <citation type="submission" date="2020-02" db="EMBL/GenBank/DDBJ databases">
        <authorList>
            <person name="Meier V. D."/>
        </authorList>
    </citation>
    <scope>NUCLEOTIDE SEQUENCE</scope>
    <source>
        <strain evidence="6">AVDCRST_MAG37</strain>
    </source>
</reference>
<evidence type="ECO:0000256" key="1">
    <source>
        <dbReference type="ARBA" id="ARBA00023015"/>
    </source>
</evidence>
<dbReference type="PROSITE" id="PS50042">
    <property type="entry name" value="CNMP_BINDING_3"/>
    <property type="match status" value="1"/>
</dbReference>
<dbReference type="Gene3D" id="2.60.120.10">
    <property type="entry name" value="Jelly Rolls"/>
    <property type="match status" value="1"/>
</dbReference>
<dbReference type="InterPro" id="IPR014710">
    <property type="entry name" value="RmlC-like_jellyroll"/>
</dbReference>
<dbReference type="InterPro" id="IPR000595">
    <property type="entry name" value="cNMP-bd_dom"/>
</dbReference>
<evidence type="ECO:0000256" key="2">
    <source>
        <dbReference type="ARBA" id="ARBA00023125"/>
    </source>
</evidence>
<dbReference type="SUPFAM" id="SSF51206">
    <property type="entry name" value="cAMP-binding domain-like"/>
    <property type="match status" value="1"/>
</dbReference>
<evidence type="ECO:0000313" key="6">
    <source>
        <dbReference type="EMBL" id="CAA9455091.1"/>
    </source>
</evidence>
<dbReference type="AlphaFoldDB" id="A0A6J4R445"/>
<dbReference type="InterPro" id="IPR036388">
    <property type="entry name" value="WH-like_DNA-bd_sf"/>
</dbReference>
<organism evidence="6">
    <name type="scientific">uncultured Rubrobacteraceae bacterium</name>
    <dbReference type="NCBI Taxonomy" id="349277"/>
    <lineage>
        <taxon>Bacteria</taxon>
        <taxon>Bacillati</taxon>
        <taxon>Actinomycetota</taxon>
        <taxon>Rubrobacteria</taxon>
        <taxon>Rubrobacterales</taxon>
        <taxon>Rubrobacteraceae</taxon>
        <taxon>environmental samples</taxon>
    </lineage>
</organism>
<dbReference type="InterPro" id="IPR018490">
    <property type="entry name" value="cNMP-bd_dom_sf"/>
</dbReference>
<evidence type="ECO:0000259" key="4">
    <source>
        <dbReference type="PROSITE" id="PS50042"/>
    </source>
</evidence>
<keyword evidence="2" id="KW-0238">DNA-binding</keyword>
<sequence length="237" mass="26696">MGALVAVETGVGDFGEVQEQECRELLEILRGLGIASADRIYQPGDAIYNEGEYGDALYILISGVVKLFRPYSGSKEATLRLLKSWDIFGHLAFVGEARQRAYAEAVTECKVTKVPKIFVERAIRREPRAALKMMTLLELRLVQYEELVKCLLPRETEVRLANLLPILARKFGERYDDSRSVTIDLRLTHQDLAAMVASTRESVTKVLNDMRSRGVVKIEGGRITLMDHAALERRSRV</sequence>
<keyword evidence="3" id="KW-0804">Transcription</keyword>
<dbReference type="GO" id="GO:0005829">
    <property type="term" value="C:cytosol"/>
    <property type="evidence" value="ECO:0007669"/>
    <property type="project" value="TreeGrafter"/>
</dbReference>
<dbReference type="PANTHER" id="PTHR24567">
    <property type="entry name" value="CRP FAMILY TRANSCRIPTIONAL REGULATORY PROTEIN"/>
    <property type="match status" value="1"/>
</dbReference>
<proteinExistence type="predicted"/>
<name>A0A6J4R445_9ACTN</name>
<dbReference type="InterPro" id="IPR012318">
    <property type="entry name" value="HTH_CRP"/>
</dbReference>
<dbReference type="PROSITE" id="PS51063">
    <property type="entry name" value="HTH_CRP_2"/>
    <property type="match status" value="1"/>
</dbReference>
<dbReference type="SMART" id="SM00100">
    <property type="entry name" value="cNMP"/>
    <property type="match status" value="1"/>
</dbReference>
<dbReference type="EMBL" id="CADCVD010000147">
    <property type="protein sequence ID" value="CAA9455091.1"/>
    <property type="molecule type" value="Genomic_DNA"/>
</dbReference>
<dbReference type="Gene3D" id="1.10.10.10">
    <property type="entry name" value="Winged helix-like DNA-binding domain superfamily/Winged helix DNA-binding domain"/>
    <property type="match status" value="1"/>
</dbReference>
<dbReference type="FunFam" id="1.10.10.10:FF:000019">
    <property type="entry name" value="Crp/Fnr family transcriptional regulator"/>
    <property type="match status" value="1"/>
</dbReference>
<dbReference type="PANTHER" id="PTHR24567:SF74">
    <property type="entry name" value="HTH-TYPE TRANSCRIPTIONAL REGULATOR ARCR"/>
    <property type="match status" value="1"/>
</dbReference>
<evidence type="ECO:0000259" key="5">
    <source>
        <dbReference type="PROSITE" id="PS51063"/>
    </source>
</evidence>
<dbReference type="SMART" id="SM00419">
    <property type="entry name" value="HTH_CRP"/>
    <property type="match status" value="1"/>
</dbReference>